<dbReference type="GO" id="GO:0005886">
    <property type="term" value="C:plasma membrane"/>
    <property type="evidence" value="ECO:0007669"/>
    <property type="project" value="TreeGrafter"/>
</dbReference>
<sequence length="548" mass="59044">MWIANLKIGARLSSAFGLVVALLIGTAVVGIEHLDSSNAKMDSIVSERYSLIALSNQIKNNGYKANGILSNLLLASSDEQAKKYMDDYAVIRKTNADAYARLESLLKSDESKALFKAQFEARTAYGSSVRKFFELVKENRQQEARELYLGGLARQQDEYYVLVDKMVDYQAAQMQKDVVRAADEGNNAKIQMVLLSIGAILVAVATGFFITRGITRPINRAVSLAEAVAQGNLTHRLEIDSKDEVGRLLDALRHMIDNLHGIVVRVRKGTETITHASREVASGNMDLSSRTEQQASALEQTAAAMEQLTSTVRQNADNALEANRVASNASVIAAKGGQAVNRVVDTMSAINDSSRKIVDIIGVIEGIAFQTNILALNAAVEAARAGEHGRGFAVVAAEVRSLAQRSAVAAKEIKALIDDSVGHVDNGSKIVEEAGQIIREVVSSISQVTAIVGEMSSSSREQSDGIEQISRAVTQMDQVTQENAALVEESAAAAQALRDQAAQLTDMVAEFTLDEAVSRDLRSQSPAVRASDPRHRIDVTRPPLLLGS</sequence>
<evidence type="ECO:0000313" key="10">
    <source>
        <dbReference type="EMBL" id="RDJ98623.1"/>
    </source>
</evidence>
<dbReference type="InterPro" id="IPR004089">
    <property type="entry name" value="MCPsignal_dom"/>
</dbReference>
<dbReference type="Gene3D" id="1.10.287.950">
    <property type="entry name" value="Methyl-accepting chemotaxis protein"/>
    <property type="match status" value="1"/>
</dbReference>
<comment type="subcellular location">
    <subcellularLocation>
        <location evidence="1">Membrane</location>
    </subcellularLocation>
</comment>
<proteinExistence type="inferred from homology"/>
<feature type="domain" description="HAMP" evidence="9">
    <location>
        <begin position="212"/>
        <end position="264"/>
    </location>
</feature>
<protein>
    <submittedName>
        <fullName evidence="10">Methyl-accepting chemotaxis protein</fullName>
    </submittedName>
</protein>
<keyword evidence="7" id="KW-0812">Transmembrane</keyword>
<dbReference type="PRINTS" id="PR00260">
    <property type="entry name" value="CHEMTRNSDUCR"/>
</dbReference>
<evidence type="ECO:0000256" key="3">
    <source>
        <dbReference type="ARBA" id="ARBA00029447"/>
    </source>
</evidence>
<name>A0A370MZ15_9BURK</name>
<feature type="transmembrane region" description="Helical" evidence="7">
    <location>
        <begin position="12"/>
        <end position="31"/>
    </location>
</feature>
<keyword evidence="5" id="KW-0175">Coiled coil</keyword>
<dbReference type="GO" id="GO:0006935">
    <property type="term" value="P:chemotaxis"/>
    <property type="evidence" value="ECO:0007669"/>
    <property type="project" value="InterPro"/>
</dbReference>
<dbReference type="AlphaFoldDB" id="A0A370MZ15"/>
<evidence type="ECO:0000256" key="6">
    <source>
        <dbReference type="SAM" id="MobiDB-lite"/>
    </source>
</evidence>
<dbReference type="CDD" id="cd11386">
    <property type="entry name" value="MCP_signal"/>
    <property type="match status" value="1"/>
</dbReference>
<evidence type="ECO:0000256" key="1">
    <source>
        <dbReference type="ARBA" id="ARBA00004370"/>
    </source>
</evidence>
<dbReference type="Pfam" id="PF00672">
    <property type="entry name" value="HAMP"/>
    <property type="match status" value="1"/>
</dbReference>
<dbReference type="InterPro" id="IPR051310">
    <property type="entry name" value="MCP_chemotaxis"/>
</dbReference>
<dbReference type="CDD" id="cd19411">
    <property type="entry name" value="MCP2201-like_sensor"/>
    <property type="match status" value="1"/>
</dbReference>
<evidence type="ECO:0000256" key="7">
    <source>
        <dbReference type="SAM" id="Phobius"/>
    </source>
</evidence>
<dbReference type="PANTHER" id="PTHR43531">
    <property type="entry name" value="PROTEIN ICFG"/>
    <property type="match status" value="1"/>
</dbReference>
<dbReference type="RefSeq" id="WP_115107836.1">
    <property type="nucleotide sequence ID" value="NZ_QHKS01000032.1"/>
</dbReference>
<organism evidence="10 11">
    <name type="scientific">Paraburkholderia lacunae</name>
    <dbReference type="NCBI Taxonomy" id="2211104"/>
    <lineage>
        <taxon>Bacteria</taxon>
        <taxon>Pseudomonadati</taxon>
        <taxon>Pseudomonadota</taxon>
        <taxon>Betaproteobacteria</taxon>
        <taxon>Burkholderiales</taxon>
        <taxon>Burkholderiaceae</taxon>
        <taxon>Paraburkholderia</taxon>
    </lineage>
</organism>
<dbReference type="InterPro" id="IPR024478">
    <property type="entry name" value="HlyB_4HB_MCP"/>
</dbReference>
<gene>
    <name evidence="10" type="ORF">DLM46_32620</name>
</gene>
<evidence type="ECO:0000259" key="8">
    <source>
        <dbReference type="PROSITE" id="PS50111"/>
    </source>
</evidence>
<dbReference type="FunFam" id="1.10.287.950:FF:000001">
    <property type="entry name" value="Methyl-accepting chemotaxis sensory transducer"/>
    <property type="match status" value="1"/>
</dbReference>
<dbReference type="GO" id="GO:0004888">
    <property type="term" value="F:transmembrane signaling receptor activity"/>
    <property type="evidence" value="ECO:0007669"/>
    <property type="project" value="InterPro"/>
</dbReference>
<feature type="region of interest" description="Disordered" evidence="6">
    <location>
        <begin position="519"/>
        <end position="548"/>
    </location>
</feature>
<dbReference type="EMBL" id="QHKS01000032">
    <property type="protein sequence ID" value="RDJ98623.1"/>
    <property type="molecule type" value="Genomic_DNA"/>
</dbReference>
<evidence type="ECO:0000259" key="9">
    <source>
        <dbReference type="PROSITE" id="PS50885"/>
    </source>
</evidence>
<dbReference type="SMART" id="SM00304">
    <property type="entry name" value="HAMP"/>
    <property type="match status" value="1"/>
</dbReference>
<dbReference type="OrthoDB" id="5441488at2"/>
<keyword evidence="7" id="KW-1133">Transmembrane helix</keyword>
<dbReference type="InterPro" id="IPR047347">
    <property type="entry name" value="YvaQ-like_sensor"/>
</dbReference>
<dbReference type="InterPro" id="IPR003660">
    <property type="entry name" value="HAMP_dom"/>
</dbReference>
<dbReference type="Pfam" id="PF00015">
    <property type="entry name" value="MCPsignal"/>
    <property type="match status" value="1"/>
</dbReference>
<comment type="caution">
    <text evidence="10">The sequence shown here is derived from an EMBL/GenBank/DDBJ whole genome shotgun (WGS) entry which is preliminary data.</text>
</comment>
<evidence type="ECO:0000313" key="11">
    <source>
        <dbReference type="Proteomes" id="UP000254875"/>
    </source>
</evidence>
<dbReference type="GO" id="GO:0007165">
    <property type="term" value="P:signal transduction"/>
    <property type="evidence" value="ECO:0007669"/>
    <property type="project" value="UniProtKB-KW"/>
</dbReference>
<feature type="domain" description="Methyl-accepting transducer" evidence="8">
    <location>
        <begin position="269"/>
        <end position="498"/>
    </location>
</feature>
<keyword evidence="4" id="KW-0807">Transducer</keyword>
<feature type="coiled-coil region" evidence="5">
    <location>
        <begin position="469"/>
        <end position="514"/>
    </location>
</feature>
<keyword evidence="7" id="KW-0472">Membrane</keyword>
<evidence type="ECO:0000256" key="5">
    <source>
        <dbReference type="SAM" id="Coils"/>
    </source>
</evidence>
<evidence type="ECO:0000256" key="4">
    <source>
        <dbReference type="PROSITE-ProRule" id="PRU00284"/>
    </source>
</evidence>
<dbReference type="Pfam" id="PF12729">
    <property type="entry name" value="4HB_MCP_1"/>
    <property type="match status" value="1"/>
</dbReference>
<dbReference type="PROSITE" id="PS50111">
    <property type="entry name" value="CHEMOTAXIS_TRANSDUC_2"/>
    <property type="match status" value="1"/>
</dbReference>
<dbReference type="Proteomes" id="UP000254875">
    <property type="component" value="Unassembled WGS sequence"/>
</dbReference>
<keyword evidence="2" id="KW-0488">Methylation</keyword>
<accession>A0A370MZ15</accession>
<dbReference type="PANTHER" id="PTHR43531:SF14">
    <property type="entry name" value="METHYL-ACCEPTING CHEMOTAXIS PROTEIN I-RELATED"/>
    <property type="match status" value="1"/>
</dbReference>
<feature type="transmembrane region" description="Helical" evidence="7">
    <location>
        <begin position="190"/>
        <end position="210"/>
    </location>
</feature>
<evidence type="ECO:0000256" key="2">
    <source>
        <dbReference type="ARBA" id="ARBA00022481"/>
    </source>
</evidence>
<dbReference type="SMART" id="SM00283">
    <property type="entry name" value="MA"/>
    <property type="match status" value="1"/>
</dbReference>
<dbReference type="InterPro" id="IPR004090">
    <property type="entry name" value="Chemotax_Me-accpt_rcpt"/>
</dbReference>
<dbReference type="SUPFAM" id="SSF58104">
    <property type="entry name" value="Methyl-accepting chemotaxis protein (MCP) signaling domain"/>
    <property type="match status" value="1"/>
</dbReference>
<reference evidence="11" key="1">
    <citation type="submission" date="2018-05" db="EMBL/GenBank/DDBJ databases">
        <authorList>
            <person name="Feng T."/>
        </authorList>
    </citation>
    <scope>NUCLEOTIDE SEQUENCE [LARGE SCALE GENOMIC DNA]</scope>
    <source>
        <strain evidence="11">S27</strain>
    </source>
</reference>
<comment type="similarity">
    <text evidence="3">Belongs to the methyl-accepting chemotaxis (MCP) protein family.</text>
</comment>
<keyword evidence="11" id="KW-1185">Reference proteome</keyword>
<dbReference type="CDD" id="cd06225">
    <property type="entry name" value="HAMP"/>
    <property type="match status" value="1"/>
</dbReference>
<dbReference type="PROSITE" id="PS50885">
    <property type="entry name" value="HAMP"/>
    <property type="match status" value="1"/>
</dbReference>